<reference evidence="2 3" key="1">
    <citation type="submission" date="2015-11" db="EMBL/GenBank/DDBJ databases">
        <title>Expanding the genomic diversity of Burkholderia species for the development of highly accurate diagnostics.</title>
        <authorList>
            <person name="Sahl J."/>
            <person name="Keim P."/>
            <person name="Wagner D."/>
        </authorList>
    </citation>
    <scope>NUCLEOTIDE SEQUENCE [LARGE SCALE GENOMIC DNA]</scope>
    <source>
        <strain evidence="2 3">MSMB2036</strain>
    </source>
</reference>
<feature type="transmembrane region" description="Helical" evidence="1">
    <location>
        <begin position="338"/>
        <end position="360"/>
    </location>
</feature>
<organism evidence="2 3">
    <name type="scientific">Burkholderia ubonensis</name>
    <dbReference type="NCBI Taxonomy" id="101571"/>
    <lineage>
        <taxon>Bacteria</taxon>
        <taxon>Pseudomonadati</taxon>
        <taxon>Pseudomonadota</taxon>
        <taxon>Betaproteobacteria</taxon>
        <taxon>Burkholderiales</taxon>
        <taxon>Burkholderiaceae</taxon>
        <taxon>Burkholderia</taxon>
        <taxon>Burkholderia cepacia complex</taxon>
    </lineage>
</organism>
<protein>
    <recommendedName>
        <fullName evidence="4">MFS transporter</fullName>
    </recommendedName>
</protein>
<feature type="transmembrane region" description="Helical" evidence="1">
    <location>
        <begin position="366"/>
        <end position="386"/>
    </location>
</feature>
<evidence type="ECO:0008006" key="4">
    <source>
        <dbReference type="Google" id="ProtNLM"/>
    </source>
</evidence>
<evidence type="ECO:0000313" key="2">
    <source>
        <dbReference type="EMBL" id="KVG68758.1"/>
    </source>
</evidence>
<feature type="transmembrane region" description="Helical" evidence="1">
    <location>
        <begin position="162"/>
        <end position="182"/>
    </location>
</feature>
<evidence type="ECO:0000313" key="3">
    <source>
        <dbReference type="Proteomes" id="UP000064029"/>
    </source>
</evidence>
<accession>A0A103RJ58</accession>
<dbReference type="SUPFAM" id="SSF103473">
    <property type="entry name" value="MFS general substrate transporter"/>
    <property type="match status" value="1"/>
</dbReference>
<comment type="caution">
    <text evidence="2">The sequence shown here is derived from an EMBL/GenBank/DDBJ whole genome shotgun (WGS) entry which is preliminary data.</text>
</comment>
<dbReference type="InterPro" id="IPR036259">
    <property type="entry name" value="MFS_trans_sf"/>
</dbReference>
<evidence type="ECO:0000256" key="1">
    <source>
        <dbReference type="SAM" id="Phobius"/>
    </source>
</evidence>
<feature type="transmembrane region" description="Helical" evidence="1">
    <location>
        <begin position="302"/>
        <end position="326"/>
    </location>
</feature>
<sequence length="408" mass="42605">MLTLRFDRSLRIYAIGVADAVGLGIYLSLSALYLKEGVALTTAQVGWVLGVSGIASLFGAMPIARAAQRVGLQRGLCILMVGRAVAYFLLSTVHSLPAALLAFSLTGLMSRGTVPLIEAALIGDDDKCVAMQALARMRMVRTSSIAAGGLPVGFAVWVDAPWAYRAVMASSGLLFLLAALFCTRMPDRALNGHRTPASVASVLANRPYIALIAVYGALTLSTIVLGVGLPLWVVGHSAAPSWIVGAFKLLNTLCVIAWQARANRGTDRLERALGRLRTGGVFAAISSAAVLAIGSNGVFGDIAIVLIVVAMFSMGEVFLVAGGQGAALAHIPQGQRPIYMAAFNVGFAGATVIGPLMVTATVAGPAWGWALWSAFFAFLACVVGWLPMPMPMPLQHEDAHSATGVRES</sequence>
<name>A0A103RJ58_9BURK</name>
<dbReference type="RefSeq" id="WP_059750975.1">
    <property type="nucleotide sequence ID" value="NZ_LOXM01000108.1"/>
</dbReference>
<dbReference type="Proteomes" id="UP000064029">
    <property type="component" value="Unassembled WGS sequence"/>
</dbReference>
<dbReference type="EMBL" id="LOXM01000108">
    <property type="protein sequence ID" value="KVG68758.1"/>
    <property type="molecule type" value="Genomic_DNA"/>
</dbReference>
<feature type="transmembrane region" description="Helical" evidence="1">
    <location>
        <begin position="239"/>
        <end position="258"/>
    </location>
</feature>
<feature type="transmembrane region" description="Helical" evidence="1">
    <location>
        <begin position="12"/>
        <end position="33"/>
    </location>
</feature>
<keyword evidence="1" id="KW-0472">Membrane</keyword>
<feature type="transmembrane region" description="Helical" evidence="1">
    <location>
        <begin position="45"/>
        <end position="64"/>
    </location>
</feature>
<proteinExistence type="predicted"/>
<dbReference type="OrthoDB" id="6803299at2"/>
<gene>
    <name evidence="2" type="ORF">WJ33_23395</name>
</gene>
<feature type="transmembrane region" description="Helical" evidence="1">
    <location>
        <begin position="208"/>
        <end position="233"/>
    </location>
</feature>
<feature type="transmembrane region" description="Helical" evidence="1">
    <location>
        <begin position="279"/>
        <end position="296"/>
    </location>
</feature>
<dbReference type="AlphaFoldDB" id="A0A103RJ58"/>
<keyword evidence="1" id="KW-1133">Transmembrane helix</keyword>
<feature type="transmembrane region" description="Helical" evidence="1">
    <location>
        <begin position="85"/>
        <end position="105"/>
    </location>
</feature>
<keyword evidence="1" id="KW-0812">Transmembrane</keyword>
<dbReference type="Gene3D" id="1.20.1250.20">
    <property type="entry name" value="MFS general substrate transporter like domains"/>
    <property type="match status" value="1"/>
</dbReference>